<comment type="caution">
    <text evidence="1">The sequence shown here is derived from an EMBL/GenBank/DDBJ whole genome shotgun (WGS) entry which is preliminary data.</text>
</comment>
<dbReference type="Proteomes" id="UP000553706">
    <property type="component" value="Unassembled WGS sequence"/>
</dbReference>
<dbReference type="AlphaFoldDB" id="A0A840VKY1"/>
<gene>
    <name evidence="1" type="ORF">HNP71_000364</name>
</gene>
<dbReference type="EMBL" id="JACHFJ010000001">
    <property type="protein sequence ID" value="MBB5372140.1"/>
    <property type="molecule type" value="Genomic_DNA"/>
</dbReference>
<dbReference type="RefSeq" id="WP_183265132.1">
    <property type="nucleotide sequence ID" value="NZ_JACHFJ010000001.1"/>
</dbReference>
<reference evidence="1 2" key="1">
    <citation type="submission" date="2020-08" db="EMBL/GenBank/DDBJ databases">
        <title>Genomic Encyclopedia of Type Strains, Phase IV (KMG-IV): sequencing the most valuable type-strain genomes for metagenomic binning, comparative biology and taxonomic classification.</title>
        <authorList>
            <person name="Goeker M."/>
        </authorList>
    </citation>
    <scope>NUCLEOTIDE SEQUENCE [LARGE SCALE GENOMIC DNA]</scope>
    <source>
        <strain evidence="1 2">DSM 27026</strain>
    </source>
</reference>
<accession>A0A840VKY1</accession>
<proteinExistence type="predicted"/>
<organism evidence="1 2">
    <name type="scientific">Acidocella aromatica</name>
    <dbReference type="NCBI Taxonomy" id="1303579"/>
    <lineage>
        <taxon>Bacteria</taxon>
        <taxon>Pseudomonadati</taxon>
        <taxon>Pseudomonadota</taxon>
        <taxon>Alphaproteobacteria</taxon>
        <taxon>Acetobacterales</taxon>
        <taxon>Acidocellaceae</taxon>
        <taxon>Acidocella</taxon>
    </lineage>
</organism>
<evidence type="ECO:0000313" key="1">
    <source>
        <dbReference type="EMBL" id="MBB5372140.1"/>
    </source>
</evidence>
<evidence type="ECO:0000313" key="2">
    <source>
        <dbReference type="Proteomes" id="UP000553706"/>
    </source>
</evidence>
<sequence length="306" mass="34299">MNVLFLQTADSTRYAPMLRLTGQTVQAYASRHGHSYNSFLGIKRGFHPWHAVYNRIEMLTSLMVEGYTGWAVYLDADSYIHGQDFDLRAYLAGKEHLAFIAAPDLVDPPLWWRINDGVFAINLAHPMAVRILLRWRAAFHAISDDELRRAEKWADVPCDQMLLHECLRHMPEAENACLTTRDVCGVLNYAHAAFIRQVLRAVTNDDMAQRMKIIEAAVAETLGGPLTPTTVPTSRKQEAEDYVNALYQLLLLRAPDPEGFAHAVAQCSAPGHNWADELRAVLGSGEFRAKTQTFLAHYAQGGPNRG</sequence>
<name>A0A840VKY1_9PROT</name>
<keyword evidence="2" id="KW-1185">Reference proteome</keyword>
<protein>
    <submittedName>
        <fullName evidence="1">Uncharacterized protein</fullName>
    </submittedName>
</protein>